<proteinExistence type="predicted"/>
<reference evidence="1" key="1">
    <citation type="submission" date="2022-11" db="EMBL/GenBank/DDBJ databases">
        <title>High-quality draft genome sequence of Galbibacter sp. strain CMA-7.</title>
        <authorList>
            <person name="Wei L."/>
            <person name="Dong C."/>
            <person name="Shao Z."/>
        </authorList>
    </citation>
    <scope>NUCLEOTIDE SEQUENCE</scope>
    <source>
        <strain evidence="1">CMA-7</strain>
    </source>
</reference>
<dbReference type="Gene3D" id="1.20.120.450">
    <property type="entry name" value="dinb family like domain"/>
    <property type="match status" value="1"/>
</dbReference>
<gene>
    <name evidence="1" type="ORF">OSR52_00520</name>
</gene>
<dbReference type="EMBL" id="JAPMUA010000001">
    <property type="protein sequence ID" value="MDG3584331.1"/>
    <property type="molecule type" value="Genomic_DNA"/>
</dbReference>
<dbReference type="InterPro" id="IPR011463">
    <property type="entry name" value="DUF1569"/>
</dbReference>
<evidence type="ECO:0000313" key="2">
    <source>
        <dbReference type="Proteomes" id="UP001153642"/>
    </source>
</evidence>
<evidence type="ECO:0000313" key="1">
    <source>
        <dbReference type="EMBL" id="MDG3584331.1"/>
    </source>
</evidence>
<dbReference type="Pfam" id="PF07606">
    <property type="entry name" value="DUF1569"/>
    <property type="match status" value="1"/>
</dbReference>
<sequence>MKSIFSEEVYHETLSRIKQLTTTSKAEWGSMDVSQMLHHCQKPMEVAMGKLAVKTNFFFKWASRLFKPMLYNDKPWKHGLPTVKEFIVENPKNFEQEKEKLIGLIAEYHQLKTKNELPPHPVFGKFTKQQWGQMQYKHLDHHLRQFGV</sequence>
<accession>A0ABT6FML6</accession>
<name>A0ABT6FML6_9FLAO</name>
<organism evidence="1 2">
    <name type="scientific">Galbibacter pacificus</name>
    <dbReference type="NCBI Taxonomy" id="2996052"/>
    <lineage>
        <taxon>Bacteria</taxon>
        <taxon>Pseudomonadati</taxon>
        <taxon>Bacteroidota</taxon>
        <taxon>Flavobacteriia</taxon>
        <taxon>Flavobacteriales</taxon>
        <taxon>Flavobacteriaceae</taxon>
        <taxon>Galbibacter</taxon>
    </lineage>
</organism>
<dbReference type="RefSeq" id="WP_277898104.1">
    <property type="nucleotide sequence ID" value="NZ_JAPMUA010000001.1"/>
</dbReference>
<dbReference type="Proteomes" id="UP001153642">
    <property type="component" value="Unassembled WGS sequence"/>
</dbReference>
<comment type="caution">
    <text evidence="1">The sequence shown here is derived from an EMBL/GenBank/DDBJ whole genome shotgun (WGS) entry which is preliminary data.</text>
</comment>
<protein>
    <submittedName>
        <fullName evidence="1">DUF1569 domain-containing protein</fullName>
    </submittedName>
</protein>
<dbReference type="InterPro" id="IPR034660">
    <property type="entry name" value="DinB/YfiT-like"/>
</dbReference>
<keyword evidence="2" id="KW-1185">Reference proteome</keyword>